<dbReference type="InterPro" id="IPR036514">
    <property type="entry name" value="SGNH_hydro_sf"/>
</dbReference>
<organism evidence="1 2">
    <name type="scientific">Salipaludibacillus neizhouensis</name>
    <dbReference type="NCBI Taxonomy" id="885475"/>
    <lineage>
        <taxon>Bacteria</taxon>
        <taxon>Bacillati</taxon>
        <taxon>Bacillota</taxon>
        <taxon>Bacilli</taxon>
        <taxon>Bacillales</taxon>
        <taxon>Bacillaceae</taxon>
    </lineage>
</organism>
<reference evidence="1 2" key="1">
    <citation type="submission" date="2017-10" db="EMBL/GenBank/DDBJ databases">
        <title>Bacillus sp. nov., a halophilic bacterium isolated from a Keqin Lake.</title>
        <authorList>
            <person name="Wang H."/>
        </authorList>
    </citation>
    <scope>NUCLEOTIDE SEQUENCE [LARGE SCALE GENOMIC DNA]</scope>
    <source>
        <strain evidence="1 2">KCTC 13187</strain>
    </source>
</reference>
<proteinExistence type="predicted"/>
<dbReference type="RefSeq" id="WP_110938533.1">
    <property type="nucleotide sequence ID" value="NZ_KZ614147.1"/>
</dbReference>
<dbReference type="Gene3D" id="3.40.50.1110">
    <property type="entry name" value="SGNH hydrolase"/>
    <property type="match status" value="1"/>
</dbReference>
<comment type="caution">
    <text evidence="1">The sequence shown here is derived from an EMBL/GenBank/DDBJ whole genome shotgun (WGS) entry which is preliminary data.</text>
</comment>
<dbReference type="SUPFAM" id="SSF52266">
    <property type="entry name" value="SGNH hydrolase"/>
    <property type="match status" value="1"/>
</dbReference>
<gene>
    <name evidence="1" type="ORF">CR203_06820</name>
</gene>
<accession>A0A3A9K562</accession>
<keyword evidence="2" id="KW-1185">Reference proteome</keyword>
<dbReference type="Proteomes" id="UP000281498">
    <property type="component" value="Unassembled WGS sequence"/>
</dbReference>
<dbReference type="CDD" id="cd00229">
    <property type="entry name" value="SGNH_hydrolase"/>
    <property type="match status" value="1"/>
</dbReference>
<sequence>MKNLLFIMFICLSIATTLFGYVHYKDKLANIATAAKTESSVVVMSDLGEPEEQPTEVEEMESEVAFSLEYEEEETPAEIEGILGDWVEEKNKANEIRLSFLGSSSLVNDAGEKESWPYLVSSELESQLNNQDISSTIIDVGVTLSIDVIDSDYVDMVIESNPDILFVEPFILNDVNVIQMEDTLSNLRILLSTIEKDLPDTSVILMPANPLADADYYTEKTTEDLANFAEKEGFDYANHWENWPDTDDPENLKQYLENSRPNTAGHQLWADYIVEYLTKQ</sequence>
<name>A0A3A9K562_9BACI</name>
<dbReference type="EMBL" id="PDOE01000002">
    <property type="protein sequence ID" value="RKL68194.1"/>
    <property type="molecule type" value="Genomic_DNA"/>
</dbReference>
<dbReference type="OrthoDB" id="2451965at2"/>
<dbReference type="AlphaFoldDB" id="A0A3A9K562"/>
<evidence type="ECO:0000313" key="1">
    <source>
        <dbReference type="EMBL" id="RKL68194.1"/>
    </source>
</evidence>
<evidence type="ECO:0000313" key="2">
    <source>
        <dbReference type="Proteomes" id="UP000281498"/>
    </source>
</evidence>
<evidence type="ECO:0008006" key="3">
    <source>
        <dbReference type="Google" id="ProtNLM"/>
    </source>
</evidence>
<protein>
    <recommendedName>
        <fullName evidence="3">SGNH hydrolase-type esterase domain-containing protein</fullName>
    </recommendedName>
</protein>